<evidence type="ECO:0000256" key="1">
    <source>
        <dbReference type="SAM" id="Phobius"/>
    </source>
</evidence>
<evidence type="ECO:0000313" key="4">
    <source>
        <dbReference type="Proteomes" id="UP001236569"/>
    </source>
</evidence>
<dbReference type="EMBL" id="JASHID010000001">
    <property type="protein sequence ID" value="MDI9862920.1"/>
    <property type="molecule type" value="Genomic_DNA"/>
</dbReference>
<comment type="caution">
    <text evidence="3">The sequence shown here is derived from an EMBL/GenBank/DDBJ whole genome shotgun (WGS) entry which is preliminary data.</text>
</comment>
<reference evidence="3 4" key="1">
    <citation type="submission" date="2023-05" db="EMBL/GenBank/DDBJ databases">
        <title>Novel species of genus Flectobacillus isolated from stream in China.</title>
        <authorList>
            <person name="Lu H."/>
        </authorList>
    </citation>
    <scope>NUCLEOTIDE SEQUENCE [LARGE SCALE GENOMIC DNA]</scope>
    <source>
        <strain evidence="3 4">DC10W</strain>
    </source>
</reference>
<protein>
    <submittedName>
        <fullName evidence="3">DUF5009 domain-containing protein</fullName>
    </submittedName>
</protein>
<accession>A0ABT6YH86</accession>
<feature type="transmembrane region" description="Helical" evidence="1">
    <location>
        <begin position="154"/>
        <end position="171"/>
    </location>
</feature>
<dbReference type="PANTHER" id="PTHR31061">
    <property type="entry name" value="LD22376P"/>
    <property type="match status" value="1"/>
</dbReference>
<feature type="transmembrane region" description="Helical" evidence="1">
    <location>
        <begin position="95"/>
        <end position="117"/>
    </location>
</feature>
<sequence length="374" mass="42433">MQKKRLDSLDALRGFDMFFIIGGEAFIHTWATYSNWPPIVWMSSQLHHSDWNGLSFYDCIFPLFIFIAGFSMPLSFESQIQKLTQLSHPNPKSKILFHLLKRTLILILLGVVVNGFFKFQGYENTRIASVLGRIALACLGAGILVLYTSVRTQIIAFVSILVGYFLLVRFYPVPDFGVFDFTKEGNVTAYFDRLFLPGKLHRKVYDPEGILSTIPAICNALMGAFTARFLLKNPLKLDSNRLLGAMVFIGGGLIVVAELWALIFPINKIVWTSSFVLITGGISIWFLTFFYWFVDIMGFKKVVQPFIWIGTNSITIYLAVHNIINFESTAHYFLDGMLQNATIDAQNFVIATGVLCLQLAGLYFLYRNKLFLKI</sequence>
<feature type="transmembrane region" description="Helical" evidence="1">
    <location>
        <begin position="243"/>
        <end position="263"/>
    </location>
</feature>
<feature type="domain" description="Heparan-alpha-glucosaminide N-acetyltransferase catalytic" evidence="2">
    <location>
        <begin position="5"/>
        <end position="191"/>
    </location>
</feature>
<keyword evidence="1" id="KW-1133">Transmembrane helix</keyword>
<feature type="transmembrane region" description="Helical" evidence="1">
    <location>
        <begin position="53"/>
        <end position="74"/>
    </location>
</feature>
<gene>
    <name evidence="3" type="ORF">QM480_01185</name>
</gene>
<dbReference type="RefSeq" id="WP_283368275.1">
    <property type="nucleotide sequence ID" value="NZ_JASHID010000001.1"/>
</dbReference>
<dbReference type="PANTHER" id="PTHR31061:SF24">
    <property type="entry name" value="LD22376P"/>
    <property type="match status" value="1"/>
</dbReference>
<evidence type="ECO:0000259" key="2">
    <source>
        <dbReference type="Pfam" id="PF07786"/>
    </source>
</evidence>
<keyword evidence="4" id="KW-1185">Reference proteome</keyword>
<organism evidence="3 4">
    <name type="scientific">Flectobacillus longus</name>
    <dbReference type="NCBI Taxonomy" id="2984207"/>
    <lineage>
        <taxon>Bacteria</taxon>
        <taxon>Pseudomonadati</taxon>
        <taxon>Bacteroidota</taxon>
        <taxon>Cytophagia</taxon>
        <taxon>Cytophagales</taxon>
        <taxon>Flectobacillaceae</taxon>
        <taxon>Flectobacillus</taxon>
    </lineage>
</organism>
<name>A0ABT6YH86_9BACT</name>
<evidence type="ECO:0000313" key="3">
    <source>
        <dbReference type="EMBL" id="MDI9862920.1"/>
    </source>
</evidence>
<feature type="transmembrane region" description="Helical" evidence="1">
    <location>
        <begin position="269"/>
        <end position="294"/>
    </location>
</feature>
<keyword evidence="1" id="KW-0472">Membrane</keyword>
<feature type="transmembrane region" description="Helical" evidence="1">
    <location>
        <begin position="210"/>
        <end position="231"/>
    </location>
</feature>
<dbReference type="Proteomes" id="UP001236569">
    <property type="component" value="Unassembled WGS sequence"/>
</dbReference>
<keyword evidence="1" id="KW-0812">Transmembrane</keyword>
<proteinExistence type="predicted"/>
<feature type="transmembrane region" description="Helical" evidence="1">
    <location>
        <begin position="306"/>
        <end position="325"/>
    </location>
</feature>
<feature type="transmembrane region" description="Helical" evidence="1">
    <location>
        <begin position="345"/>
        <end position="366"/>
    </location>
</feature>
<dbReference type="Pfam" id="PF07786">
    <property type="entry name" value="HGSNAT_cat"/>
    <property type="match status" value="1"/>
</dbReference>
<dbReference type="InterPro" id="IPR012429">
    <property type="entry name" value="HGSNAT_cat"/>
</dbReference>
<feature type="transmembrane region" description="Helical" evidence="1">
    <location>
        <begin position="12"/>
        <end position="33"/>
    </location>
</feature>
<feature type="transmembrane region" description="Helical" evidence="1">
    <location>
        <begin position="129"/>
        <end position="147"/>
    </location>
</feature>